<protein>
    <recommendedName>
        <fullName evidence="3">HNH endonuclease</fullName>
    </recommendedName>
</protein>
<sequence>MATDRWNDPKLKAGTMIKGALWLVNEVGEGNVFTKEQLRAAFPGIAQVDRRIRDLRGYGWVIYTNTDDAALRPDEQRFVKAGTAVWKPDERRKARAAGVSAKERRIAFAADQFQCVVCGVAGGETYPDAPSDSAVLSVSRKTILLPGGSTEEQMLTECKRCRSGSQAEETIDTGRLLSDIQNLDAPERTRLLRWMEWGRRGPTPLDRAWNAYRRLPAASRNEIFKLLKGR</sequence>
<gene>
    <name evidence="1" type="ORF">JYK02_00630</name>
</gene>
<evidence type="ECO:0000313" key="1">
    <source>
        <dbReference type="EMBL" id="MBN8226009.1"/>
    </source>
</evidence>
<dbReference type="Proteomes" id="UP000664052">
    <property type="component" value="Unassembled WGS sequence"/>
</dbReference>
<evidence type="ECO:0008006" key="3">
    <source>
        <dbReference type="Google" id="ProtNLM"/>
    </source>
</evidence>
<name>A0ABS3D301_9BACT</name>
<evidence type="ECO:0000313" key="2">
    <source>
        <dbReference type="Proteomes" id="UP000664052"/>
    </source>
</evidence>
<proteinExistence type="predicted"/>
<dbReference type="EMBL" id="JAFIMU010000002">
    <property type="protein sequence ID" value="MBN8226009.1"/>
    <property type="molecule type" value="Genomic_DNA"/>
</dbReference>
<dbReference type="RefSeq" id="WP_207047913.1">
    <property type="nucleotide sequence ID" value="NZ_JAFIMU010000002.1"/>
</dbReference>
<organism evidence="1 2">
    <name type="scientific">Corallococcus macrosporus</name>
    <dbReference type="NCBI Taxonomy" id="35"/>
    <lineage>
        <taxon>Bacteria</taxon>
        <taxon>Pseudomonadati</taxon>
        <taxon>Myxococcota</taxon>
        <taxon>Myxococcia</taxon>
        <taxon>Myxococcales</taxon>
        <taxon>Cystobacterineae</taxon>
        <taxon>Myxococcaceae</taxon>
        <taxon>Corallococcus</taxon>
    </lineage>
</organism>
<keyword evidence="2" id="KW-1185">Reference proteome</keyword>
<accession>A0ABS3D301</accession>
<comment type="caution">
    <text evidence="1">The sequence shown here is derived from an EMBL/GenBank/DDBJ whole genome shotgun (WGS) entry which is preliminary data.</text>
</comment>
<reference evidence="1 2" key="1">
    <citation type="submission" date="2021-02" db="EMBL/GenBank/DDBJ databases">
        <title>De Novo genome assembly of isolated myxobacteria.</title>
        <authorList>
            <person name="Stevens D.C."/>
        </authorList>
    </citation>
    <scope>NUCLEOTIDE SEQUENCE [LARGE SCALE GENOMIC DNA]</scope>
    <source>
        <strain evidence="1 2">ATCC 29039</strain>
    </source>
</reference>